<keyword evidence="8" id="KW-1145">T=7 icosahedral capsid protein</keyword>
<keyword evidence="5 8" id="KW-0946">Virion</keyword>
<keyword evidence="3 8" id="KW-0945">Host-virus interaction</keyword>
<keyword evidence="6 8" id="KW-0426">Late protein</keyword>
<name>B6RUQ4_9PAPI</name>
<evidence type="ECO:0000256" key="7">
    <source>
        <dbReference type="ARBA" id="ARBA00023296"/>
    </source>
</evidence>
<evidence type="ECO:0000256" key="1">
    <source>
        <dbReference type="ARBA" id="ARBA00004328"/>
    </source>
</evidence>
<dbReference type="GO" id="GO:0039620">
    <property type="term" value="C:T=7 icosahedral viral capsid"/>
    <property type="evidence" value="ECO:0007669"/>
    <property type="project" value="UniProtKB-KW"/>
</dbReference>
<reference evidence="10 11" key="1">
    <citation type="journal article" date="2009" name="Virology">
        <title>Genomic characterization of two novel reptilian papillomaviruses, Chelonia mydas papillomavirus 1 and Caretta caretta papillomavirus 1.</title>
        <authorList>
            <person name="Herbst L.H."/>
            <person name="Lenz J."/>
            <person name="Van Doorslaer K."/>
            <person name="Chen Z."/>
            <person name="Stacy B.A."/>
            <person name="Wellehan J.F.Jr."/>
            <person name="Manire C.A."/>
            <person name="Burk R.D."/>
        </authorList>
    </citation>
    <scope>NUCLEOTIDE SEQUENCE [LARGE SCALE GENOMIC DNA]</scope>
</reference>
<evidence type="ECO:0000313" key="11">
    <source>
        <dbReference type="Proteomes" id="UP000134884"/>
    </source>
</evidence>
<evidence type="ECO:0000256" key="3">
    <source>
        <dbReference type="ARBA" id="ARBA00022581"/>
    </source>
</evidence>
<comment type="subunit">
    <text evidence="8">Self-assembles into homopentamers. The capsid has an icosahedral symmetry and consists of 72 capsomers, with each capsomer being a pentamer of L1. Interacts with the minor capsid protein L2; this interaction is necessary for viral genome encapsidation.</text>
</comment>
<dbReference type="EMBL" id="EU493092">
    <property type="protein sequence ID" value="ACD39818.1"/>
    <property type="molecule type" value="Genomic_DNA"/>
</dbReference>
<proteinExistence type="inferred from homology"/>
<evidence type="ECO:0000256" key="6">
    <source>
        <dbReference type="ARBA" id="ARBA00022921"/>
    </source>
</evidence>
<gene>
    <name evidence="8 10" type="primary">L1</name>
</gene>
<protein>
    <recommendedName>
        <fullName evidence="8">Major capsid protein L1</fullName>
    </recommendedName>
</protein>
<dbReference type="InterPro" id="IPR011222">
    <property type="entry name" value="dsDNA_vir_gr_I_capsid"/>
</dbReference>
<dbReference type="Proteomes" id="UP000134884">
    <property type="component" value="Segment"/>
</dbReference>
<dbReference type="GO" id="GO:0019062">
    <property type="term" value="P:virion attachment to host cell"/>
    <property type="evidence" value="ECO:0007669"/>
    <property type="project" value="UniProtKB-UniRule"/>
</dbReference>
<organism evidence="10 11">
    <name type="scientific">Caretta caretta papillomavirus 1</name>
    <dbReference type="NCBI Taxonomy" id="485241"/>
    <lineage>
        <taxon>Viruses</taxon>
        <taxon>Monodnaviria</taxon>
        <taxon>Shotokuvirae</taxon>
        <taxon>Cossaviricota</taxon>
        <taxon>Papovaviricetes</taxon>
        <taxon>Zurhausenvirales</taxon>
        <taxon>Papillomaviridae</taxon>
        <taxon>Firstpapillomavirinae</taxon>
        <taxon>Dyozetapapillomavirus</taxon>
        <taxon>Dyozetapapillomavirus 1</taxon>
    </lineage>
</organism>
<dbReference type="OrthoDB" id="5037at10239"/>
<keyword evidence="11" id="KW-1185">Reference proteome</keyword>
<dbReference type="SUPFAM" id="SSF88648">
    <property type="entry name" value="Group I dsDNA viruses"/>
    <property type="match status" value="1"/>
</dbReference>
<dbReference type="PRINTS" id="PR00865">
    <property type="entry name" value="HPVCAPSIDL1"/>
</dbReference>
<keyword evidence="7 8" id="KW-1160">Virus entry into host cell</keyword>
<dbReference type="GO" id="GO:0046718">
    <property type="term" value="P:symbiont entry into host cell"/>
    <property type="evidence" value="ECO:0007669"/>
    <property type="project" value="UniProtKB-UniRule"/>
</dbReference>
<comment type="subcellular location">
    <subcellularLocation>
        <location evidence="1 8">Virion</location>
    </subcellularLocation>
</comment>
<dbReference type="GeneID" id="7018757"/>
<dbReference type="RefSeq" id="YP_002308363.1">
    <property type="nucleotide sequence ID" value="NC_011530.1"/>
</dbReference>
<dbReference type="Gene3D" id="2.60.175.20">
    <property type="entry name" value="Major capsid L1 (late) superfamily, Papillomavirus"/>
    <property type="match status" value="1"/>
</dbReference>
<keyword evidence="4 8" id="KW-1161">Viral attachment to host cell</keyword>
<dbReference type="KEGG" id="vg:7018757"/>
<evidence type="ECO:0000256" key="8">
    <source>
        <dbReference type="RuleBase" id="RU361248"/>
    </source>
</evidence>
<accession>B6RUQ4</accession>
<comment type="similarity">
    <text evidence="8">Belongs to the papillomaviridae L1 protein family.</text>
</comment>
<dbReference type="Pfam" id="PF00500">
    <property type="entry name" value="Late_protein_L1"/>
    <property type="match status" value="1"/>
</dbReference>
<sequence length="494" mass="55833">MAVWTPSTKALFVPPVNVPTLYSTREYVRRTSYVFHGTTERLITIGNPYFALTDNATVTVPKVSAYQHRVFRIKLPDPNKFPIPESAVGDRDTTRLVWAVRGIQVNKSQPLGVGASGNTMFNGLQDFAETHHPSMEKPDPPEDRRVNAAFDAKQSQALIVGCIPPVGQHWDAAKRCVEDNNKDMCPPLELQHTVIEDGDMIDMGMGTLNFKSLSLNWSTLPLELINSVSKYPDWLTMNADPYGNHCFFMLKREQVYMKGVGLHLGNIGEDEPTTMFRKGTTGQKYQTPGRHSWFPLLSGSLSTSDNQLFNRPYWLENSTAPNDGICWHNQMFVTCVDTTRNTIFQISQFKKGVTATADYKEANYDMYARHVEEYEISFILQLCSIKMDLPVLNHLHNMDASLLDDWGFGATPPQNLTVEDQYRFLNSKATKCPPPPATPADADPWGKYKFWDVDCTAQISSDLTPFPLGRRFQQLYPQAGKPAPSNPRKRRRGR</sequence>
<evidence type="ECO:0000313" key="10">
    <source>
        <dbReference type="EMBL" id="ACD39818.1"/>
    </source>
</evidence>
<dbReference type="InterPro" id="IPR002210">
    <property type="entry name" value="Capsid_L1_Papillomavir"/>
</dbReference>
<comment type="function">
    <text evidence="8">Forms an icosahedral capsid with a T=7 symmetry and a 50 nm diameter. The capsid is composed of 72 pentamers linked to each other by disulfide bonds and associated with L2 proteins. Binds to heparan sulfate proteoglycans on cell surface of basal layer keratinocytes to provide initial virion attachment. This binding mediates a conformational change in the virus capsid that facilitates efficient infection. The virion enters the host cell via endocytosis. During virus trafficking, L1 protein dissociates from the viral DNA and the genomic DNA is released to the host nucleus. The virion assembly takes place within the cell nucleus. Encapsulates the genomic DNA together with protein L2.</text>
</comment>
<keyword evidence="2 8" id="KW-0167">Capsid protein</keyword>
<dbReference type="InterPro" id="IPR036973">
    <property type="entry name" value="Capsid_L1_sf_Papillomavir"/>
</dbReference>
<evidence type="ECO:0000256" key="2">
    <source>
        <dbReference type="ARBA" id="ARBA00022561"/>
    </source>
</evidence>
<evidence type="ECO:0000256" key="4">
    <source>
        <dbReference type="ARBA" id="ARBA00022804"/>
    </source>
</evidence>
<evidence type="ECO:0000256" key="9">
    <source>
        <dbReference type="SAM" id="MobiDB-lite"/>
    </source>
</evidence>
<dbReference type="GO" id="GO:0005198">
    <property type="term" value="F:structural molecule activity"/>
    <property type="evidence" value="ECO:0007669"/>
    <property type="project" value="InterPro"/>
</dbReference>
<evidence type="ECO:0000256" key="5">
    <source>
        <dbReference type="ARBA" id="ARBA00022844"/>
    </source>
</evidence>
<feature type="region of interest" description="Disordered" evidence="9">
    <location>
        <begin position="474"/>
        <end position="494"/>
    </location>
</feature>